<organism evidence="3 4">
    <name type="scientific">Triparma verrucosa</name>
    <dbReference type="NCBI Taxonomy" id="1606542"/>
    <lineage>
        <taxon>Eukaryota</taxon>
        <taxon>Sar</taxon>
        <taxon>Stramenopiles</taxon>
        <taxon>Ochrophyta</taxon>
        <taxon>Bolidophyceae</taxon>
        <taxon>Parmales</taxon>
        <taxon>Triparmaceae</taxon>
        <taxon>Triparma</taxon>
    </lineage>
</organism>
<feature type="domain" description="Helicase-associated" evidence="2">
    <location>
        <begin position="422"/>
        <end position="473"/>
    </location>
</feature>
<dbReference type="PANTHER" id="PTHR33418:SF1">
    <property type="entry name" value="HELICASE-ASSOCIATED DOMAIN-CONTAINING PROTEIN"/>
    <property type="match status" value="1"/>
</dbReference>
<dbReference type="Pfam" id="PF03457">
    <property type="entry name" value="HA"/>
    <property type="match status" value="2"/>
</dbReference>
<dbReference type="AlphaFoldDB" id="A0A9W7BPT7"/>
<accession>A0A9W7BPT7</accession>
<evidence type="ECO:0000313" key="3">
    <source>
        <dbReference type="EMBL" id="GMH95231.1"/>
    </source>
</evidence>
<evidence type="ECO:0000256" key="1">
    <source>
        <dbReference type="SAM" id="MobiDB-lite"/>
    </source>
</evidence>
<evidence type="ECO:0000313" key="4">
    <source>
        <dbReference type="Proteomes" id="UP001165160"/>
    </source>
</evidence>
<dbReference type="InterPro" id="IPR005114">
    <property type="entry name" value="Helicase_assoc"/>
</dbReference>
<protein>
    <recommendedName>
        <fullName evidence="2">Helicase-associated domain-containing protein</fullName>
    </recommendedName>
</protein>
<name>A0A9W7BPT7_9STRA</name>
<gene>
    <name evidence="3" type="ORF">TrVE_jg12951</name>
</gene>
<evidence type="ECO:0000259" key="2">
    <source>
        <dbReference type="Pfam" id="PF03457"/>
    </source>
</evidence>
<proteinExistence type="predicted"/>
<reference evidence="4" key="1">
    <citation type="journal article" date="2023" name="Commun. Biol.">
        <title>Genome analysis of Parmales, the sister group of diatoms, reveals the evolutionary specialization of diatoms from phago-mixotrophs to photoautotrophs.</title>
        <authorList>
            <person name="Ban H."/>
            <person name="Sato S."/>
            <person name="Yoshikawa S."/>
            <person name="Yamada K."/>
            <person name="Nakamura Y."/>
            <person name="Ichinomiya M."/>
            <person name="Sato N."/>
            <person name="Blanc-Mathieu R."/>
            <person name="Endo H."/>
            <person name="Kuwata A."/>
            <person name="Ogata H."/>
        </authorList>
    </citation>
    <scope>NUCLEOTIDE SEQUENCE [LARGE SCALE GENOMIC DNA]</scope>
    <source>
        <strain evidence="4">NIES 3699</strain>
    </source>
</reference>
<sequence length="676" mass="76609">MMVSSVDTSCLRMGVLSSENQLLVESFRLQLRHPSIEPFLKSAERIFENCFESVLQDFKEIQMKGASKDEFMKALENTKIVSCDSEFTYYKCVENKEDAKISKRVTVFLFVLLDKGKLLSFTTSIEEPVKSNLLPPGARILQDLNGRASSLAAGYEAANATSVDGGLAEIIGIFEAIRDAGGTVVFQSGAADVYALWSTSAIGRFINGTFVGRSLFETRLQSLFGQDSKKPLQWYDSYRNPFAIAISKCLYGAIYGARLSLSLTTMSKILHELLDIGDVLGPDAHNAAHDAKFTLLLALWQARATNEGTVKNLCDRIKEMFLKLTVRQPAKAIAMLTKAGRAAVETYDFIDGREGKREREVGKWIYLLQADELGDRDEGVETLRSRAKKIMEVLQAEVLQVKVKKRRDSGGTQEPWVQMFQKYEKKCGVFVFRSVVETAEELKLKQWALTQRWEKKKGKLSADRVEKLEGIDFIWDPREARWLEMLQRFVRFKTEKGHVNVVQTQKFEGENLGGWVADQRNVYKNGKLSADRVGMLEEAGIVWVGRKGGRKRKMWGGEGEKSSEEEPVGPPTNPNSGFWSLEERRKLHEAYNASIHKHAKVETEAWRLGINRSENQVKDWFKNKIKKHAKMGEPLPDGKWGLEIFIADTQPWQRKREKAEVRQLLSPSSNTNVNPR</sequence>
<comment type="caution">
    <text evidence="3">The sequence shown here is derived from an EMBL/GenBank/DDBJ whole genome shotgun (WGS) entry which is preliminary data.</text>
</comment>
<feature type="domain" description="Helicase-associated" evidence="2">
    <location>
        <begin position="479"/>
        <end position="540"/>
    </location>
</feature>
<dbReference type="EMBL" id="BRXX01000164">
    <property type="protein sequence ID" value="GMH95231.1"/>
    <property type="molecule type" value="Genomic_DNA"/>
</dbReference>
<dbReference type="Gene3D" id="6.10.140.530">
    <property type="match status" value="2"/>
</dbReference>
<feature type="region of interest" description="Disordered" evidence="1">
    <location>
        <begin position="551"/>
        <end position="576"/>
    </location>
</feature>
<keyword evidence="4" id="KW-1185">Reference proteome</keyword>
<dbReference type="PANTHER" id="PTHR33418">
    <property type="entry name" value="HELICASE-ASSOCIATED"/>
    <property type="match status" value="1"/>
</dbReference>
<dbReference type="Proteomes" id="UP001165160">
    <property type="component" value="Unassembled WGS sequence"/>
</dbReference>